<evidence type="ECO:0000256" key="2">
    <source>
        <dbReference type="SAM" id="Phobius"/>
    </source>
</evidence>
<comment type="caution">
    <text evidence="3">The sequence shown here is derived from an EMBL/GenBank/DDBJ whole genome shotgun (WGS) entry which is preliminary data.</text>
</comment>
<feature type="transmembrane region" description="Helical" evidence="2">
    <location>
        <begin position="27"/>
        <end position="50"/>
    </location>
</feature>
<sequence>MVREQIELAVREALGGMVPRLREGAKWNAMAAVLALYGGGALVTTMLLLIALVAPAWVAALIVGVLLVIAAAIVRALAKSRTHPEPSHVPAERRGVESHRPG</sequence>
<protein>
    <submittedName>
        <fullName evidence="3">Phage holin family protein</fullName>
    </submittedName>
</protein>
<dbReference type="Pfam" id="PF07332">
    <property type="entry name" value="Phage_holin_3_6"/>
    <property type="match status" value="1"/>
</dbReference>
<proteinExistence type="predicted"/>
<dbReference type="Proteomes" id="UP000432464">
    <property type="component" value="Unassembled WGS sequence"/>
</dbReference>
<dbReference type="EMBL" id="WMBB01000011">
    <property type="protein sequence ID" value="MTE15729.1"/>
    <property type="molecule type" value="Genomic_DNA"/>
</dbReference>
<keyword evidence="2" id="KW-0812">Transmembrane</keyword>
<evidence type="ECO:0000256" key="1">
    <source>
        <dbReference type="SAM" id="MobiDB-lite"/>
    </source>
</evidence>
<keyword evidence="2" id="KW-0472">Membrane</keyword>
<gene>
    <name evidence="3" type="ORF">GLP40_23530</name>
</gene>
<reference evidence="3 4" key="1">
    <citation type="submission" date="2019-11" db="EMBL/GenBank/DDBJ databases">
        <title>Nocardia sp. nov. CT2-14 isolated from soil.</title>
        <authorList>
            <person name="Kanchanasin P."/>
            <person name="Tanasupawat S."/>
            <person name="Yuki M."/>
            <person name="Kudo T."/>
        </authorList>
    </citation>
    <scope>NUCLEOTIDE SEQUENCE [LARGE SCALE GENOMIC DNA]</scope>
    <source>
        <strain evidence="3 4">CT2-14</strain>
    </source>
</reference>
<keyword evidence="4" id="KW-1185">Reference proteome</keyword>
<feature type="compositionally biased region" description="Basic and acidic residues" evidence="1">
    <location>
        <begin position="82"/>
        <end position="102"/>
    </location>
</feature>
<dbReference type="AlphaFoldDB" id="A0A6I3L7C7"/>
<dbReference type="InterPro" id="IPR009937">
    <property type="entry name" value="Phage_holin_3_6"/>
</dbReference>
<accession>A0A6I3L7C7</accession>
<feature type="region of interest" description="Disordered" evidence="1">
    <location>
        <begin position="79"/>
        <end position="102"/>
    </location>
</feature>
<organism evidence="3 4">
    <name type="scientific">Nocardia aurantiaca</name>
    <dbReference type="NCBI Taxonomy" id="2675850"/>
    <lineage>
        <taxon>Bacteria</taxon>
        <taxon>Bacillati</taxon>
        <taxon>Actinomycetota</taxon>
        <taxon>Actinomycetes</taxon>
        <taxon>Mycobacteriales</taxon>
        <taxon>Nocardiaceae</taxon>
        <taxon>Nocardia</taxon>
    </lineage>
</organism>
<evidence type="ECO:0000313" key="3">
    <source>
        <dbReference type="EMBL" id="MTE15729.1"/>
    </source>
</evidence>
<evidence type="ECO:0000313" key="4">
    <source>
        <dbReference type="Proteomes" id="UP000432464"/>
    </source>
</evidence>
<keyword evidence="2" id="KW-1133">Transmembrane helix</keyword>
<name>A0A6I3L7C7_9NOCA</name>
<feature type="transmembrane region" description="Helical" evidence="2">
    <location>
        <begin position="56"/>
        <end position="78"/>
    </location>
</feature>